<dbReference type="InterPro" id="IPR011009">
    <property type="entry name" value="Kinase-like_dom_sf"/>
</dbReference>
<organism evidence="8 9">
    <name type="scientific">Actinoplanes philippinensis</name>
    <dbReference type="NCBI Taxonomy" id="35752"/>
    <lineage>
        <taxon>Bacteria</taxon>
        <taxon>Bacillati</taxon>
        <taxon>Actinomycetota</taxon>
        <taxon>Actinomycetes</taxon>
        <taxon>Micromonosporales</taxon>
        <taxon>Micromonosporaceae</taxon>
        <taxon>Actinoplanes</taxon>
    </lineage>
</organism>
<dbReference type="InterPro" id="IPR008266">
    <property type="entry name" value="Tyr_kinase_AS"/>
</dbReference>
<dbReference type="GO" id="GO:0005524">
    <property type="term" value="F:ATP binding"/>
    <property type="evidence" value="ECO:0007669"/>
    <property type="project" value="UniProtKB-KW"/>
</dbReference>
<dbReference type="SUPFAM" id="SSF56112">
    <property type="entry name" value="Protein kinase-like (PK-like)"/>
    <property type="match status" value="1"/>
</dbReference>
<dbReference type="RefSeq" id="WP_093615980.1">
    <property type="nucleotide sequence ID" value="NZ_BOMT01000041.1"/>
</dbReference>
<dbReference type="PANTHER" id="PTHR43289">
    <property type="entry name" value="MITOGEN-ACTIVATED PROTEIN KINASE KINASE KINASE 20-RELATED"/>
    <property type="match status" value="1"/>
</dbReference>
<feature type="domain" description="Protein kinase" evidence="7">
    <location>
        <begin position="1"/>
        <end position="166"/>
    </location>
</feature>
<keyword evidence="5 8" id="KW-0418">Kinase</keyword>
<dbReference type="EMBL" id="FONV01000007">
    <property type="protein sequence ID" value="SFF19991.1"/>
    <property type="molecule type" value="Genomic_DNA"/>
</dbReference>
<sequence>MRDADEDLPGLLYSTDRTRVFRLPATGTGPALVRKQALGQHARRRLRHEAAVLRRLRHVPGVTRLAEEDLDGLALILEETGGQTLGARLAGTGPLPPTDVILLASRLSQVLADVHRAGVIHRDISPANVMVRDDGRPVLVDFDLATTAAEVRPAFLTAQDIAGTMP</sequence>
<keyword evidence="6" id="KW-0067">ATP-binding</keyword>
<evidence type="ECO:0000259" key="7">
    <source>
        <dbReference type="PROSITE" id="PS50011"/>
    </source>
</evidence>
<evidence type="ECO:0000256" key="4">
    <source>
        <dbReference type="ARBA" id="ARBA00022741"/>
    </source>
</evidence>
<dbReference type="OrthoDB" id="3778994at2"/>
<dbReference type="Gene3D" id="1.10.510.10">
    <property type="entry name" value="Transferase(Phosphotransferase) domain 1"/>
    <property type="match status" value="1"/>
</dbReference>
<dbReference type="Proteomes" id="UP000199645">
    <property type="component" value="Unassembled WGS sequence"/>
</dbReference>
<keyword evidence="2" id="KW-0723">Serine/threonine-protein kinase</keyword>
<keyword evidence="4" id="KW-0547">Nucleotide-binding</keyword>
<evidence type="ECO:0000256" key="1">
    <source>
        <dbReference type="ARBA" id="ARBA00012513"/>
    </source>
</evidence>
<evidence type="ECO:0000313" key="9">
    <source>
        <dbReference type="Proteomes" id="UP000199645"/>
    </source>
</evidence>
<dbReference type="InterPro" id="IPR000719">
    <property type="entry name" value="Prot_kinase_dom"/>
</dbReference>
<evidence type="ECO:0000256" key="5">
    <source>
        <dbReference type="ARBA" id="ARBA00022777"/>
    </source>
</evidence>
<dbReference type="AlphaFoldDB" id="A0A1I2GTW1"/>
<protein>
    <recommendedName>
        <fullName evidence="1">non-specific serine/threonine protein kinase</fullName>
        <ecNumber evidence="1">2.7.11.1</ecNumber>
    </recommendedName>
</protein>
<dbReference type="GO" id="GO:0004674">
    <property type="term" value="F:protein serine/threonine kinase activity"/>
    <property type="evidence" value="ECO:0007669"/>
    <property type="project" value="UniProtKB-KW"/>
</dbReference>
<dbReference type="PROSITE" id="PS00109">
    <property type="entry name" value="PROTEIN_KINASE_TYR"/>
    <property type="match status" value="1"/>
</dbReference>
<evidence type="ECO:0000256" key="6">
    <source>
        <dbReference type="ARBA" id="ARBA00022840"/>
    </source>
</evidence>
<keyword evidence="3" id="KW-0808">Transferase</keyword>
<evidence type="ECO:0000256" key="3">
    <source>
        <dbReference type="ARBA" id="ARBA00022679"/>
    </source>
</evidence>
<dbReference type="STRING" id="35752.SAMN05421541_107103"/>
<dbReference type="Pfam" id="PF00069">
    <property type="entry name" value="Pkinase"/>
    <property type="match status" value="1"/>
</dbReference>
<reference evidence="8 9" key="1">
    <citation type="submission" date="2016-10" db="EMBL/GenBank/DDBJ databases">
        <authorList>
            <person name="de Groot N.N."/>
        </authorList>
    </citation>
    <scope>NUCLEOTIDE SEQUENCE [LARGE SCALE GENOMIC DNA]</scope>
    <source>
        <strain evidence="8 9">DSM 43019</strain>
    </source>
</reference>
<gene>
    <name evidence="8" type="ORF">SAMN05421541_107103</name>
</gene>
<keyword evidence="9" id="KW-1185">Reference proteome</keyword>
<dbReference type="PANTHER" id="PTHR43289:SF6">
    <property type="entry name" value="SERINE_THREONINE-PROTEIN KINASE NEKL-3"/>
    <property type="match status" value="1"/>
</dbReference>
<name>A0A1I2GTW1_9ACTN</name>
<accession>A0A1I2GTW1</accession>
<dbReference type="EC" id="2.7.11.1" evidence="1"/>
<dbReference type="PROSITE" id="PS50011">
    <property type="entry name" value="PROTEIN_KINASE_DOM"/>
    <property type="match status" value="1"/>
</dbReference>
<evidence type="ECO:0000256" key="2">
    <source>
        <dbReference type="ARBA" id="ARBA00022527"/>
    </source>
</evidence>
<proteinExistence type="predicted"/>
<evidence type="ECO:0000313" key="8">
    <source>
        <dbReference type="EMBL" id="SFF19991.1"/>
    </source>
</evidence>